<dbReference type="OrthoDB" id="6381686at2759"/>
<accession>A0A8J5MKS9</accession>
<keyword evidence="3" id="KW-1185">Reference proteome</keyword>
<feature type="compositionally biased region" description="Low complexity" evidence="1">
    <location>
        <begin position="45"/>
        <end position="60"/>
    </location>
</feature>
<proteinExistence type="predicted"/>
<feature type="region of interest" description="Disordered" evidence="1">
    <location>
        <begin position="19"/>
        <end position="256"/>
    </location>
</feature>
<dbReference type="AlphaFoldDB" id="A0A8J5MKS9"/>
<organism evidence="2 3">
    <name type="scientific">Homarus americanus</name>
    <name type="common">American lobster</name>
    <dbReference type="NCBI Taxonomy" id="6706"/>
    <lineage>
        <taxon>Eukaryota</taxon>
        <taxon>Metazoa</taxon>
        <taxon>Ecdysozoa</taxon>
        <taxon>Arthropoda</taxon>
        <taxon>Crustacea</taxon>
        <taxon>Multicrustacea</taxon>
        <taxon>Malacostraca</taxon>
        <taxon>Eumalacostraca</taxon>
        <taxon>Eucarida</taxon>
        <taxon>Decapoda</taxon>
        <taxon>Pleocyemata</taxon>
        <taxon>Astacidea</taxon>
        <taxon>Nephropoidea</taxon>
        <taxon>Nephropidae</taxon>
        <taxon>Homarus</taxon>
    </lineage>
</organism>
<dbReference type="Proteomes" id="UP000747542">
    <property type="component" value="Unassembled WGS sequence"/>
</dbReference>
<comment type="caution">
    <text evidence="2">The sequence shown here is derived from an EMBL/GenBank/DDBJ whole genome shotgun (WGS) entry which is preliminary data.</text>
</comment>
<feature type="compositionally biased region" description="Basic and acidic residues" evidence="1">
    <location>
        <begin position="207"/>
        <end position="227"/>
    </location>
</feature>
<dbReference type="EMBL" id="JAHLQT010043233">
    <property type="protein sequence ID" value="KAG7155046.1"/>
    <property type="molecule type" value="Genomic_DNA"/>
</dbReference>
<reference evidence="2" key="1">
    <citation type="journal article" date="2021" name="Sci. Adv.">
        <title>The American lobster genome reveals insights on longevity, neural, and immune adaptations.</title>
        <authorList>
            <person name="Polinski J.M."/>
            <person name="Zimin A.V."/>
            <person name="Clark K.F."/>
            <person name="Kohn A.B."/>
            <person name="Sadowski N."/>
            <person name="Timp W."/>
            <person name="Ptitsyn A."/>
            <person name="Khanna P."/>
            <person name="Romanova D.Y."/>
            <person name="Williams P."/>
            <person name="Greenwood S.J."/>
            <person name="Moroz L.L."/>
            <person name="Walt D.R."/>
            <person name="Bodnar A.G."/>
        </authorList>
    </citation>
    <scope>NUCLEOTIDE SEQUENCE</scope>
    <source>
        <strain evidence="2">GMGI-L3</strain>
    </source>
</reference>
<protein>
    <submittedName>
        <fullName evidence="2">Uncharacterized protein</fullName>
    </submittedName>
</protein>
<evidence type="ECO:0000313" key="3">
    <source>
        <dbReference type="Proteomes" id="UP000747542"/>
    </source>
</evidence>
<evidence type="ECO:0000256" key="1">
    <source>
        <dbReference type="SAM" id="MobiDB-lite"/>
    </source>
</evidence>
<feature type="compositionally biased region" description="Basic and acidic residues" evidence="1">
    <location>
        <begin position="88"/>
        <end position="107"/>
    </location>
</feature>
<feature type="compositionally biased region" description="Basic and acidic residues" evidence="1">
    <location>
        <begin position="179"/>
        <end position="198"/>
    </location>
</feature>
<name>A0A8J5MKS9_HOMAM</name>
<gene>
    <name evidence="2" type="ORF">Hamer_G015648</name>
</gene>
<sequence>MSDPTQLLLQRGIGAILSSLGGGKLKGGQAAELKKTPPKAKVPRKIPQPQKQPQKQEQQQGFDLDTTVEFSGWEDISSHQNIGFQGEYTKDDCDSRAGKSVEEKIEAPPEEPNNKNEGQAGRRQDPPPRRGRSDRPRPSQGRSPPHPRGHYESRDRSGYGGRMGSAGRDYNRYYDNYDDYDRRSPYGGGRYDRGRYDRSNVPYSDRQTYDDLHYRSRADSDPYPYERNKRRTPPPPRISSTQKTLPAVPLPPLDAPVRGPTGTLLKQLSDCEVRDEKDVDLASDVITMLLKGLSDFHRKQGSSSSVHLISEAQIKFDIMKELINVPNPEVSTWM</sequence>
<evidence type="ECO:0000313" key="2">
    <source>
        <dbReference type="EMBL" id="KAG7155046.1"/>
    </source>
</evidence>
<feature type="compositionally biased region" description="Basic and acidic residues" evidence="1">
    <location>
        <begin position="120"/>
        <end position="137"/>
    </location>
</feature>